<dbReference type="PANTHER" id="PTHR44688">
    <property type="entry name" value="DNA-BINDING TRANSCRIPTIONAL ACTIVATOR DEVR_DOSR"/>
    <property type="match status" value="1"/>
</dbReference>
<dbReference type="PROSITE" id="PS50043">
    <property type="entry name" value="HTH_LUXR_2"/>
    <property type="match status" value="1"/>
</dbReference>
<dbReference type="PANTHER" id="PTHR44688:SF16">
    <property type="entry name" value="DNA-BINDING TRANSCRIPTIONAL ACTIVATOR DEVR_DOSR"/>
    <property type="match status" value="1"/>
</dbReference>
<dbReference type="InterPro" id="IPR011006">
    <property type="entry name" value="CheY-like_superfamily"/>
</dbReference>
<feature type="domain" description="HTH luxR-type" evidence="5">
    <location>
        <begin position="139"/>
        <end position="204"/>
    </location>
</feature>
<sequence>MGQDKETPTVFVVDDDAGMRDSIRWLLESVNHKVEVYADAQEFLEGLKPEQPGVVLLDIRMPGVSGLELQEWLRDQGLEIPVIILTGHADVPAAVRAMKGGALDFIEKPYNAQYLIETVQKAIEQDQQRRELGSRREELRRRAGRLTTRESQVAKRVVQGYSNKAIARELDLSPKTVEVHRGRVMEKMEAGSTAELVQMLIAADWTTTEEEA</sequence>
<dbReference type="InterPro" id="IPR000792">
    <property type="entry name" value="Tscrpt_reg_LuxR_C"/>
</dbReference>
<evidence type="ECO:0000259" key="5">
    <source>
        <dbReference type="PROSITE" id="PS50043"/>
    </source>
</evidence>
<dbReference type="Pfam" id="PF00196">
    <property type="entry name" value="GerE"/>
    <property type="match status" value="1"/>
</dbReference>
<dbReference type="SUPFAM" id="SSF46894">
    <property type="entry name" value="C-terminal effector domain of the bipartite response regulators"/>
    <property type="match status" value="1"/>
</dbReference>
<evidence type="ECO:0000256" key="3">
    <source>
        <dbReference type="ARBA" id="ARBA00023163"/>
    </source>
</evidence>
<dbReference type="SMART" id="SM00448">
    <property type="entry name" value="REC"/>
    <property type="match status" value="1"/>
</dbReference>
<dbReference type="SMART" id="SM00421">
    <property type="entry name" value="HTH_LUXR"/>
    <property type="match status" value="1"/>
</dbReference>
<dbReference type="InterPro" id="IPR001789">
    <property type="entry name" value="Sig_transdc_resp-reg_receiver"/>
</dbReference>
<evidence type="ECO:0000256" key="2">
    <source>
        <dbReference type="ARBA" id="ARBA00023125"/>
    </source>
</evidence>
<evidence type="ECO:0000256" key="1">
    <source>
        <dbReference type="ARBA" id="ARBA00023015"/>
    </source>
</evidence>
<dbReference type="Proteomes" id="UP001575181">
    <property type="component" value="Unassembled WGS sequence"/>
</dbReference>
<dbReference type="Gene3D" id="3.40.50.2300">
    <property type="match status" value="1"/>
</dbReference>
<gene>
    <name evidence="7" type="ORF">ACERLL_10940</name>
</gene>
<dbReference type="Pfam" id="PF00072">
    <property type="entry name" value="Response_reg"/>
    <property type="match status" value="1"/>
</dbReference>
<feature type="domain" description="Response regulatory" evidence="6">
    <location>
        <begin position="9"/>
        <end position="123"/>
    </location>
</feature>
<evidence type="ECO:0000313" key="7">
    <source>
        <dbReference type="EMBL" id="MFA9461342.1"/>
    </source>
</evidence>
<dbReference type="RefSeq" id="WP_373656131.1">
    <property type="nucleotide sequence ID" value="NZ_JBGUAW010000007.1"/>
</dbReference>
<dbReference type="EMBL" id="JBGUAW010000007">
    <property type="protein sequence ID" value="MFA9461342.1"/>
    <property type="molecule type" value="Genomic_DNA"/>
</dbReference>
<dbReference type="PROSITE" id="PS00622">
    <property type="entry name" value="HTH_LUXR_1"/>
    <property type="match status" value="1"/>
</dbReference>
<evidence type="ECO:0000256" key="4">
    <source>
        <dbReference type="PROSITE-ProRule" id="PRU00169"/>
    </source>
</evidence>
<keyword evidence="2" id="KW-0238">DNA-binding</keyword>
<accession>A0ABV4TVJ5</accession>
<keyword evidence="1" id="KW-0805">Transcription regulation</keyword>
<reference evidence="7 8" key="1">
    <citation type="submission" date="2024-08" db="EMBL/GenBank/DDBJ databases">
        <title>Whole-genome sequencing of halo(alkali)philic microorganisms from hypersaline lakes.</title>
        <authorList>
            <person name="Sorokin D.Y."/>
            <person name="Merkel A.Y."/>
            <person name="Messina E."/>
            <person name="Yakimov M."/>
        </authorList>
    </citation>
    <scope>NUCLEOTIDE SEQUENCE [LARGE SCALE GENOMIC DNA]</scope>
    <source>
        <strain evidence="7 8">Cl-TMA</strain>
    </source>
</reference>
<organism evidence="7 8">
    <name type="scientific">Thiohalorhabdus methylotrophus</name>
    <dbReference type="NCBI Taxonomy" id="3242694"/>
    <lineage>
        <taxon>Bacteria</taxon>
        <taxon>Pseudomonadati</taxon>
        <taxon>Pseudomonadota</taxon>
        <taxon>Gammaproteobacteria</taxon>
        <taxon>Thiohalorhabdales</taxon>
        <taxon>Thiohalorhabdaceae</taxon>
        <taxon>Thiohalorhabdus</taxon>
    </lineage>
</organism>
<keyword evidence="8" id="KW-1185">Reference proteome</keyword>
<dbReference type="PROSITE" id="PS50110">
    <property type="entry name" value="RESPONSE_REGULATORY"/>
    <property type="match status" value="1"/>
</dbReference>
<evidence type="ECO:0000313" key="8">
    <source>
        <dbReference type="Proteomes" id="UP001575181"/>
    </source>
</evidence>
<dbReference type="InterPro" id="IPR036388">
    <property type="entry name" value="WH-like_DNA-bd_sf"/>
</dbReference>
<dbReference type="Gene3D" id="1.10.10.10">
    <property type="entry name" value="Winged helix-like DNA-binding domain superfamily/Winged helix DNA-binding domain"/>
    <property type="match status" value="1"/>
</dbReference>
<dbReference type="PRINTS" id="PR00038">
    <property type="entry name" value="HTHLUXR"/>
</dbReference>
<comment type="caution">
    <text evidence="7">The sequence shown here is derived from an EMBL/GenBank/DDBJ whole genome shotgun (WGS) entry which is preliminary data.</text>
</comment>
<protein>
    <submittedName>
        <fullName evidence="7">Response regulator transcription factor</fullName>
    </submittedName>
</protein>
<dbReference type="InterPro" id="IPR016032">
    <property type="entry name" value="Sig_transdc_resp-reg_C-effctor"/>
</dbReference>
<dbReference type="CDD" id="cd06170">
    <property type="entry name" value="LuxR_C_like"/>
    <property type="match status" value="1"/>
</dbReference>
<evidence type="ECO:0000259" key="6">
    <source>
        <dbReference type="PROSITE" id="PS50110"/>
    </source>
</evidence>
<dbReference type="SUPFAM" id="SSF52172">
    <property type="entry name" value="CheY-like"/>
    <property type="match status" value="1"/>
</dbReference>
<proteinExistence type="predicted"/>
<feature type="modified residue" description="4-aspartylphosphate" evidence="4">
    <location>
        <position position="58"/>
    </location>
</feature>
<keyword evidence="4" id="KW-0597">Phosphoprotein</keyword>
<name>A0ABV4TVJ5_9GAMM</name>
<keyword evidence="3" id="KW-0804">Transcription</keyword>
<dbReference type="CDD" id="cd17537">
    <property type="entry name" value="REC_FixJ"/>
    <property type="match status" value="1"/>
</dbReference>